<geneLocation type="plasmid" evidence="1">
    <name>pVPH1</name>
</geneLocation>
<organism evidence="1">
    <name type="scientific">Vibrio parahaemolyticus</name>
    <dbReference type="NCBI Taxonomy" id="670"/>
    <lineage>
        <taxon>Bacteria</taxon>
        <taxon>Pseudomonadati</taxon>
        <taxon>Pseudomonadota</taxon>
        <taxon>Gammaproteobacteria</taxon>
        <taxon>Vibrionales</taxon>
        <taxon>Vibrionaceae</taxon>
        <taxon>Vibrio</taxon>
    </lineage>
</organism>
<reference evidence="1" key="1">
    <citation type="journal article" date="2015" name="Antimicrob. Agents Chemother.">
        <title>Complete nucleotide sequence of a conjugative plasmid carrying bla(PER-1).</title>
        <authorList>
            <person name="Li R."/>
            <person name="Wong M.H."/>
            <person name="Zhou Y."/>
            <person name="Chan E.W."/>
            <person name="Chen S."/>
        </authorList>
    </citation>
    <scope>NUCLEOTIDE SEQUENCE</scope>
    <source>
        <strain evidence="1">V36</strain>
        <plasmid evidence="1">pVPH1</plasmid>
    </source>
</reference>
<protein>
    <submittedName>
        <fullName evidence="1">Uncharacterized protein</fullName>
    </submittedName>
</protein>
<sequence length="99" mass="11360">MDMSKFDQIATVHKLTVVKQADEHDSEFDVYLCEDQFGNEWALSKEGEPEYAEWGVYNYIVRNNVCMITTPVSTPCMSWELADLPKDYKGELQVGMSIV</sequence>
<name>A0A0C5GX92_VIBPH</name>
<accession>A0A0C5GX92</accession>
<dbReference type="AlphaFoldDB" id="A0A0C5GX92"/>
<dbReference type="EMBL" id="KP688397">
    <property type="protein sequence ID" value="AJP18293.1"/>
    <property type="molecule type" value="Genomic_DNA"/>
</dbReference>
<keyword evidence="1" id="KW-0614">Plasmid</keyword>
<proteinExistence type="predicted"/>
<evidence type="ECO:0000313" key="1">
    <source>
        <dbReference type="EMBL" id="AJP18293.1"/>
    </source>
</evidence>
<gene>
    <name evidence="1" type="ORF">pVPH1_0121</name>
</gene>